<protein>
    <submittedName>
        <fullName evidence="1">Uncharacterized protein</fullName>
    </submittedName>
</protein>
<accession>A0ACB8BA69</accession>
<proteinExistence type="predicted"/>
<keyword evidence="2" id="KW-1185">Reference proteome</keyword>
<dbReference type="EMBL" id="MU266475">
    <property type="protein sequence ID" value="KAH7922710.1"/>
    <property type="molecule type" value="Genomic_DNA"/>
</dbReference>
<sequence length="2401" mass="267192">MGSEGIQITIPDFDDDDFQSTPIPFGRPAGFGAFGGAGSGSESPTILTPIALPERSDRSYFHSRGDSVASEDSYHSQPARHVPKPFAHTSQSSIATTSSSPFSKKPSFASIRNAFKSSAKHSDVPPMPTLDHQAYPILKNPFNRSTSSLAHLPSTSKPTNAISLPNPRPPTPGSNEARPRAASRARGHSTARSQHSQSGSIFHSSDTGSDLGHGFSYSSSPPPVPRMPAFGAPVSRSESPTAMDEDEKVPPGPRTPSDYALHAVFIRFATLAEAKMDVFLRESLDNEPLLSDFMGPTLDEKFDDLLRSLGKIAQKHAKPVIDSIMRWRRSHNESISSDILKYHASHSPPWNRGARVQEPSGILNERKSLASIYITCRALIAVLQMISKDALGDATGYSLEETTFEQFKKPDLKLLSQSANHRINAELYATMLGHLGNVRFVSVTDRFLSELGPVASGQVVKDLDTRYENLVKGLRHIQIKVWPPEAFEEGAEFMESLSKSFENAHGLRFKVAFAETLTRLLHPIGKTAQAEVNHPQWEKAIEKIYPRAKDMMSKPRYWHVAYPLAVTSLCVAPHQYFLRNWVGCFEHGMSKLKEKPYRIPVMNGMVRLIWTYLYRCQEPSSTSTAKLDTLLKHFFPAGRALIFPHEEHLEPFICIVHFVLSRYFEFGRDFCLELLQESSMNASAITAASLPAPERFAISIQAILLTLHAIEREEPTPTWPSSVDFSAVPSWDDYPSSSEILPPLSASKPGMEAFFDRYGVIITSVVNFCSNTVGQMSVFDEQWALARYNPAYEESHSMVIRRHAEGSVAYPNQLVSQISMLQTCFQSWPRCLHSSLPLAEAVEMLIRGVIHVEPRVGEVAAAALRRFMSDTQYAAAVLHHFTKFLFDPTHIVSESAGARIVLESARLLNLWVSLVEGWINGLLQRAKTSITDEEREATSSQSEDITAGALFLLSHEWETIRCAGVKLIRSLRQLSTHVASDSSLDEKLLMDLLHGEGSDKTYLQGFDELLDRTEIDRLQQWKQSARPDILLRIADSGNEKDRKLWRHIFPAFMRSCMQHTPKPLADCRAAVVAAASRYHPLILQLAGLAAPTNRSQTGPASRSASSEKEGYRLIKEHMPVVDQWHMWIKILCATAAVTDSRPAMTHAGREHTRAPSDSTFERERMSTTRCLFRYLTPFLDAEYTPFRDAAVLCISAFPSGGYSMLLEDLNLFAFRQFYDESRPKVASPVSAGRNRRQARLHSAVARIYYLTAHLLQFQRTSTKQDSLSHALKFVRNTQIFLTSPENRDNYALQRLRRYFCGLVERLFDGLANLADSERFIPLNMHLALYRLCEEWCAHGQPSEPAGRILIKMQRAAAAASHDPEAESSAGERFQHETKLLSNAAVGALAALCQKAYFPPDVAESSSPTERPAPDLKTLDASSTLDRIYSILSSAHPQAQEGGRKALRSLLAFPKKDTALLNGALQRAFVGEKDAQSTNALVFGVIADVVRNVPDQGFTFAQIVSLGLYNLCHIDPVIRRDAFSILKTIHERSFGVLSIAEFESLVGSWASSVYLHAHRLVSECLAGEHPWQAIDVLSQIAISLPRIHSHEKSHTALLLLQSLEHWVQNIQLITQNSSGGSQISAEGSTALFHLISITRRFCDSYPEQIAAIWTRLVDPPHEQNGRAAARFLMDHSLKVATCTWVKCGANIIACLSRTAIGRGVFDELCSIIDGERMLPDIDHRLARPHSEAIELWSDLDVVFTDDHPKLFLGSAQYAMLFIAEVAIERLWTFPDHVSIILAAVLAHLDHRVPFIRLQARHMFFQLLHSCLPGYAELSNRTELLSQASVKSAISAMENEGDSLFWHEDDTASAAKPRMKRICSEIVTILAPLIPDIAGKLGVFSLSQGVSCPIRTLAFRSLQVYRILSPPLTKDNLGYLIKRLSNTLAAPEAQHHPYGAELLLTFTSMISSEDLDKSLLPRMYWAISACLLTTLESEFSQALKLLEIFLSRADLEDPHMSDLIIAERPLGWRGHRTLQASLLTGLRSSVTLRDTFQALQSLTKITDSQLIDPTSSRLRDLFAASIPWCLHDMASDKHDASLAEFCTSVATLAELEGRDSISRIMTSFVKSRFRTKDDFLRQSVTGLREHYGADHWVEIATLLLGLVLNSERWLQVHTMQVLKVFFQQRDTRSTAQALGSEHLMPLLRLAEGELASQALDVLEEPLKIAGGPTAKQVLRMSMHTVMLSNTANNADVFGAPEESGWCIAQAHSQHLQCRANLLAVAETCQVPSNPPMVEFSPEEDMFSEPLTFTGSSPLEDDLPALVQDLYALNEFFRGGTKPQLRLLLPSQQLEERVASIMARSTDDSSDVPQTPYADVFRIGRPSDFSDASDTDSDSESEFDAFIFDSPTIPLTAPNGQKLR</sequence>
<dbReference type="Proteomes" id="UP000790709">
    <property type="component" value="Unassembled WGS sequence"/>
</dbReference>
<organism evidence="1 2">
    <name type="scientific">Leucogyrophana mollusca</name>
    <dbReference type="NCBI Taxonomy" id="85980"/>
    <lineage>
        <taxon>Eukaryota</taxon>
        <taxon>Fungi</taxon>
        <taxon>Dikarya</taxon>
        <taxon>Basidiomycota</taxon>
        <taxon>Agaricomycotina</taxon>
        <taxon>Agaricomycetes</taxon>
        <taxon>Agaricomycetidae</taxon>
        <taxon>Boletales</taxon>
        <taxon>Boletales incertae sedis</taxon>
        <taxon>Leucogyrophana</taxon>
    </lineage>
</organism>
<gene>
    <name evidence="1" type="ORF">BV22DRAFT_1197227</name>
</gene>
<name>A0ACB8BA69_9AGAM</name>
<evidence type="ECO:0000313" key="2">
    <source>
        <dbReference type="Proteomes" id="UP000790709"/>
    </source>
</evidence>
<evidence type="ECO:0000313" key="1">
    <source>
        <dbReference type="EMBL" id="KAH7922710.1"/>
    </source>
</evidence>
<comment type="caution">
    <text evidence="1">The sequence shown here is derived from an EMBL/GenBank/DDBJ whole genome shotgun (WGS) entry which is preliminary data.</text>
</comment>
<reference evidence="1" key="1">
    <citation type="journal article" date="2021" name="New Phytol.">
        <title>Evolutionary innovations through gain and loss of genes in the ectomycorrhizal Boletales.</title>
        <authorList>
            <person name="Wu G."/>
            <person name="Miyauchi S."/>
            <person name="Morin E."/>
            <person name="Kuo A."/>
            <person name="Drula E."/>
            <person name="Varga T."/>
            <person name="Kohler A."/>
            <person name="Feng B."/>
            <person name="Cao Y."/>
            <person name="Lipzen A."/>
            <person name="Daum C."/>
            <person name="Hundley H."/>
            <person name="Pangilinan J."/>
            <person name="Johnson J."/>
            <person name="Barry K."/>
            <person name="LaButti K."/>
            <person name="Ng V."/>
            <person name="Ahrendt S."/>
            <person name="Min B."/>
            <person name="Choi I.G."/>
            <person name="Park H."/>
            <person name="Plett J.M."/>
            <person name="Magnuson J."/>
            <person name="Spatafora J.W."/>
            <person name="Nagy L.G."/>
            <person name="Henrissat B."/>
            <person name="Grigoriev I.V."/>
            <person name="Yang Z.L."/>
            <person name="Xu J."/>
            <person name="Martin F.M."/>
        </authorList>
    </citation>
    <scope>NUCLEOTIDE SEQUENCE</scope>
    <source>
        <strain evidence="1">KUC20120723A-06</strain>
    </source>
</reference>